<name>A0A1M6BLW8_9ACTN</name>
<protein>
    <submittedName>
        <fullName evidence="2">Uncharacterized protein</fullName>
    </submittedName>
</protein>
<keyword evidence="1" id="KW-1133">Transmembrane helix</keyword>
<dbReference type="AlphaFoldDB" id="A0A1M6BLW8"/>
<dbReference type="Pfam" id="PF19948">
    <property type="entry name" value="DUF6410"/>
    <property type="match status" value="1"/>
</dbReference>
<accession>A0A1M6BLW8</accession>
<reference evidence="2 3" key="1">
    <citation type="submission" date="2016-11" db="EMBL/GenBank/DDBJ databases">
        <authorList>
            <person name="Jaros S."/>
            <person name="Januszkiewicz K."/>
            <person name="Wedrychowicz H."/>
        </authorList>
    </citation>
    <scope>NUCLEOTIDE SEQUENCE [LARGE SCALE GENOMIC DNA]</scope>
    <source>
        <strain evidence="2 3">CGMCC 4.5723</strain>
    </source>
</reference>
<evidence type="ECO:0000313" key="2">
    <source>
        <dbReference type="EMBL" id="SHI49538.1"/>
    </source>
</evidence>
<dbReference type="OrthoDB" id="3401312at2"/>
<evidence type="ECO:0000256" key="1">
    <source>
        <dbReference type="SAM" id="Phobius"/>
    </source>
</evidence>
<feature type="transmembrane region" description="Helical" evidence="1">
    <location>
        <begin position="30"/>
        <end position="49"/>
    </location>
</feature>
<evidence type="ECO:0000313" key="3">
    <source>
        <dbReference type="Proteomes" id="UP000184452"/>
    </source>
</evidence>
<feature type="transmembrane region" description="Helical" evidence="1">
    <location>
        <begin position="264"/>
        <end position="286"/>
    </location>
</feature>
<dbReference type="EMBL" id="FQZK01000001">
    <property type="protein sequence ID" value="SHI49538.1"/>
    <property type="molecule type" value="Genomic_DNA"/>
</dbReference>
<sequence length="295" mass="30887">MTRTDATTSTAAGTAGAPVIGRDLPPLGRAFRIVAGVCGLLLLGFRIPWDGDPGAHLGMASLYLVLIAAAYVGVFGLARGPLSRGLGPWIPAGVLQAPVLIYPFGLGSGPLHDALAAYTAGSLLLNAAIGYAGLEVAALPSLVWRRRYAIYSPFNAVDLAETALARRTGDRDGALRWARVPAALATAFVFVAFWLVDYVAFMPFLPEGAGEAMRLPGALAWVLLAPAALLAWEARRRRDRLTGAAALVLALLTPMFVVDMVPEVLWMAVIGGGLVAAVAAAVRWAAGTRRARRAP</sequence>
<proteinExistence type="predicted"/>
<feature type="transmembrane region" description="Helical" evidence="1">
    <location>
        <begin position="213"/>
        <end position="232"/>
    </location>
</feature>
<feature type="transmembrane region" description="Helical" evidence="1">
    <location>
        <begin position="124"/>
        <end position="144"/>
    </location>
</feature>
<feature type="transmembrane region" description="Helical" evidence="1">
    <location>
        <begin position="86"/>
        <end position="104"/>
    </location>
</feature>
<gene>
    <name evidence="2" type="ORF">SAMN05421803_101400</name>
</gene>
<feature type="transmembrane region" description="Helical" evidence="1">
    <location>
        <begin position="180"/>
        <end position="201"/>
    </location>
</feature>
<dbReference type="STRING" id="758803.SAMN05421803_101400"/>
<organism evidence="2 3">
    <name type="scientific">Nocardiopsis flavescens</name>
    <dbReference type="NCBI Taxonomy" id="758803"/>
    <lineage>
        <taxon>Bacteria</taxon>
        <taxon>Bacillati</taxon>
        <taxon>Actinomycetota</taxon>
        <taxon>Actinomycetes</taxon>
        <taxon>Streptosporangiales</taxon>
        <taxon>Nocardiopsidaceae</taxon>
        <taxon>Nocardiopsis</taxon>
    </lineage>
</organism>
<keyword evidence="3" id="KW-1185">Reference proteome</keyword>
<keyword evidence="1" id="KW-0812">Transmembrane</keyword>
<dbReference type="Proteomes" id="UP000184452">
    <property type="component" value="Unassembled WGS sequence"/>
</dbReference>
<dbReference type="RefSeq" id="WP_073374272.1">
    <property type="nucleotide sequence ID" value="NZ_FQZK01000001.1"/>
</dbReference>
<keyword evidence="1" id="KW-0472">Membrane</keyword>
<feature type="transmembrane region" description="Helical" evidence="1">
    <location>
        <begin position="55"/>
        <end position="74"/>
    </location>
</feature>
<feature type="transmembrane region" description="Helical" evidence="1">
    <location>
        <begin position="241"/>
        <end position="258"/>
    </location>
</feature>
<dbReference type="InterPro" id="IPR045637">
    <property type="entry name" value="DUF6410"/>
</dbReference>